<dbReference type="Proteomes" id="UP000069773">
    <property type="component" value="Unassembled WGS sequence"/>
</dbReference>
<evidence type="ECO:0000313" key="8">
    <source>
        <dbReference type="EMBL" id="GAT08444.1"/>
    </source>
</evidence>
<protein>
    <submittedName>
        <fullName evidence="8">Arabinose efflux permease family protein</fullName>
    </submittedName>
</protein>
<evidence type="ECO:0000259" key="7">
    <source>
        <dbReference type="PROSITE" id="PS50850"/>
    </source>
</evidence>
<dbReference type="Gene3D" id="1.20.1250.20">
    <property type="entry name" value="MFS general substrate transporter like domains"/>
    <property type="match status" value="1"/>
</dbReference>
<comment type="caution">
    <text evidence="8">The sequence shown here is derived from an EMBL/GenBank/DDBJ whole genome shotgun (WGS) entry which is preliminary data.</text>
</comment>
<feature type="transmembrane region" description="Helical" evidence="6">
    <location>
        <begin position="307"/>
        <end position="326"/>
    </location>
</feature>
<feature type="transmembrane region" description="Helical" evidence="6">
    <location>
        <begin position="14"/>
        <end position="33"/>
    </location>
</feature>
<evidence type="ECO:0000256" key="4">
    <source>
        <dbReference type="ARBA" id="ARBA00022989"/>
    </source>
</evidence>
<dbReference type="InterPro" id="IPR011701">
    <property type="entry name" value="MFS"/>
</dbReference>
<feature type="transmembrane region" description="Helical" evidence="6">
    <location>
        <begin position="272"/>
        <end position="295"/>
    </location>
</feature>
<feature type="transmembrane region" description="Helical" evidence="6">
    <location>
        <begin position="232"/>
        <end position="252"/>
    </location>
</feature>
<keyword evidence="5 6" id="KW-0472">Membrane</keyword>
<feature type="transmembrane region" description="Helical" evidence="6">
    <location>
        <begin position="172"/>
        <end position="196"/>
    </location>
</feature>
<feature type="transmembrane region" description="Helical" evidence="6">
    <location>
        <begin position="145"/>
        <end position="166"/>
    </location>
</feature>
<dbReference type="Pfam" id="PF07690">
    <property type="entry name" value="MFS_1"/>
    <property type="match status" value="1"/>
</dbReference>
<evidence type="ECO:0000256" key="2">
    <source>
        <dbReference type="ARBA" id="ARBA00022448"/>
    </source>
</evidence>
<dbReference type="SUPFAM" id="SSF103473">
    <property type="entry name" value="MFS general substrate transporter"/>
    <property type="match status" value="1"/>
</dbReference>
<evidence type="ECO:0000256" key="3">
    <source>
        <dbReference type="ARBA" id="ARBA00022692"/>
    </source>
</evidence>
<feature type="transmembrane region" description="Helical" evidence="6">
    <location>
        <begin position="88"/>
        <end position="107"/>
    </location>
</feature>
<evidence type="ECO:0000313" key="9">
    <source>
        <dbReference type="Proteomes" id="UP000069773"/>
    </source>
</evidence>
<feature type="transmembrane region" description="Helical" evidence="6">
    <location>
        <begin position="208"/>
        <end position="226"/>
    </location>
</feature>
<feature type="transmembrane region" description="Helical" evidence="6">
    <location>
        <begin position="479"/>
        <end position="502"/>
    </location>
</feature>
<dbReference type="EMBL" id="BCTA01000023">
    <property type="protein sequence ID" value="GAT08444.1"/>
    <property type="molecule type" value="Genomic_DNA"/>
</dbReference>
<dbReference type="PROSITE" id="PS50850">
    <property type="entry name" value="MFS"/>
    <property type="match status" value="1"/>
</dbReference>
<reference evidence="8 9" key="1">
    <citation type="journal article" date="2016" name="Genome Announc.">
        <title>Draft Genome Sequences of Five Rapidly Growing Mycobacterium Species, M. thermoresistibile, M. fortuitum subsp. acetamidolyticum, M. canariasense, M. brisbanense, and M. novocastrense.</title>
        <authorList>
            <person name="Katahira K."/>
            <person name="Ogura Y."/>
            <person name="Gotoh Y."/>
            <person name="Hayashi T."/>
        </authorList>
    </citation>
    <scope>NUCLEOTIDE SEQUENCE [LARGE SCALE GENOMIC DNA]</scope>
    <source>
        <strain evidence="8 9">JCM18114</strain>
    </source>
</reference>
<evidence type="ECO:0000256" key="1">
    <source>
        <dbReference type="ARBA" id="ARBA00004651"/>
    </source>
</evidence>
<keyword evidence="2" id="KW-0813">Transport</keyword>
<name>A0ABQ0KFX2_MYCNV</name>
<keyword evidence="4 6" id="KW-1133">Transmembrane helix</keyword>
<accession>A0ABQ0KFX2</accession>
<organism evidence="8 9">
    <name type="scientific">Mycolicibacterium novocastrense</name>
    <name type="common">Mycobacterium novocastrense</name>
    <dbReference type="NCBI Taxonomy" id="59813"/>
    <lineage>
        <taxon>Bacteria</taxon>
        <taxon>Bacillati</taxon>
        <taxon>Actinomycetota</taxon>
        <taxon>Actinomycetes</taxon>
        <taxon>Mycobacteriales</taxon>
        <taxon>Mycobacteriaceae</taxon>
        <taxon>Mycolicibacterium</taxon>
    </lineage>
</organism>
<keyword evidence="3 6" id="KW-0812">Transmembrane</keyword>
<dbReference type="InterPro" id="IPR036259">
    <property type="entry name" value="MFS_trans_sf"/>
</dbReference>
<feature type="domain" description="Major facilitator superfamily (MFS) profile" evidence="7">
    <location>
        <begin position="22"/>
        <end position="506"/>
    </location>
</feature>
<comment type="subcellular location">
    <subcellularLocation>
        <location evidence="1">Cell membrane</location>
        <topology evidence="1">Multi-pass membrane protein</topology>
    </subcellularLocation>
</comment>
<evidence type="ECO:0000256" key="5">
    <source>
        <dbReference type="ARBA" id="ARBA00023136"/>
    </source>
</evidence>
<feature type="transmembrane region" description="Helical" evidence="6">
    <location>
        <begin position="362"/>
        <end position="380"/>
    </location>
</feature>
<evidence type="ECO:0000256" key="6">
    <source>
        <dbReference type="SAM" id="Phobius"/>
    </source>
</evidence>
<dbReference type="InterPro" id="IPR020846">
    <property type="entry name" value="MFS_dom"/>
</dbReference>
<keyword evidence="9" id="KW-1185">Reference proteome</keyword>
<proteinExistence type="predicted"/>
<feature type="transmembrane region" description="Helical" evidence="6">
    <location>
        <begin position="338"/>
        <end position="356"/>
    </location>
</feature>
<dbReference type="PANTHER" id="PTHR42718">
    <property type="entry name" value="MAJOR FACILITATOR SUPERFAMILY MULTIDRUG TRANSPORTER MFSC"/>
    <property type="match status" value="1"/>
</dbReference>
<dbReference type="RefSeq" id="WP_234787610.1">
    <property type="nucleotide sequence ID" value="NZ_BCTA01000023.1"/>
</dbReference>
<feature type="transmembrane region" description="Helical" evidence="6">
    <location>
        <begin position="113"/>
        <end position="133"/>
    </location>
</feature>
<sequence length="512" mass="52487">MPDGTRVDAEQRQVSGFAAVMTVLAMGLGYAIAIGDPTTFSANLQLVSSGVGITGSTATFVASLATLTMAAAVLSAGALGDLYGMRRMYLLGLTGAIAFSVLAAAAPAPAVLIIARAGAGVMLAFLIGLSLAITNAVFPPGRRAAAIAAYFGVGYAVATPMPAISGMLGHAIGWRACFFVAPVIGVLGLLVTWRFVPETVRAGRRLDVLGMVLFAVALLGLIFGVSRIETGINTVGLVAIGVGLVAGCAFVMQELRATDPALDMRVFRSGRFNAAVTAGVLFNIVLGGSMVLLSFYLVTVRKESHELFGLLLIPATALAAVAATSAGPTANRFSPRTVMITGLIVMLGGLLTMRLYDLDTTRTTVFITTALIVVGGALVTTPQAMIMMSSAPTDLGGAVSAVKSAVNEGGYSLGPALFALVGINLFLTDSAHDLSQSGITRAETREALLTVHGGHGAQMVNPDQARLVVEQAPHNAVDAIHTLSLIMAVGPVAAIILALWLIKPAKRSASGQ</sequence>
<gene>
    <name evidence="8" type="ORF">RMCN_1577</name>
</gene>
<dbReference type="PANTHER" id="PTHR42718:SF9">
    <property type="entry name" value="MAJOR FACILITATOR SUPERFAMILY MULTIDRUG TRANSPORTER MFSC"/>
    <property type="match status" value="1"/>
</dbReference>
<feature type="transmembrane region" description="Helical" evidence="6">
    <location>
        <begin position="53"/>
        <end position="76"/>
    </location>
</feature>